<evidence type="ECO:0000256" key="3">
    <source>
        <dbReference type="ARBA" id="ARBA00022723"/>
    </source>
</evidence>
<feature type="binding site" evidence="8">
    <location>
        <position position="20"/>
    </location>
    <ligand>
        <name>Zn(2+)</name>
        <dbReference type="ChEBI" id="CHEBI:29105"/>
    </ligand>
</feature>
<dbReference type="GO" id="GO:0003735">
    <property type="term" value="F:structural constituent of ribosome"/>
    <property type="evidence" value="ECO:0007669"/>
    <property type="project" value="InterPro"/>
</dbReference>
<keyword evidence="11" id="KW-1185">Reference proteome</keyword>
<protein>
    <recommendedName>
        <fullName evidence="8">Small ribosomal subunit protein eS27</fullName>
    </recommendedName>
</protein>
<feature type="zinc finger region" description="C4-type" evidence="8">
    <location>
        <begin position="20"/>
        <end position="42"/>
    </location>
</feature>
<dbReference type="SUPFAM" id="SSF57829">
    <property type="entry name" value="Zn-binding ribosomal proteins"/>
    <property type="match status" value="1"/>
</dbReference>
<evidence type="ECO:0000313" key="10">
    <source>
        <dbReference type="EMBL" id="AIU69999.1"/>
    </source>
</evidence>
<dbReference type="InterPro" id="IPR023407">
    <property type="entry name" value="Ribosomal_eS27_Zn-bd_dom_sf"/>
</dbReference>
<evidence type="ECO:0000256" key="5">
    <source>
        <dbReference type="ARBA" id="ARBA00022833"/>
    </source>
</evidence>
<evidence type="ECO:0000313" key="11">
    <source>
        <dbReference type="Proteomes" id="UP000029980"/>
    </source>
</evidence>
<evidence type="ECO:0000256" key="4">
    <source>
        <dbReference type="ARBA" id="ARBA00022771"/>
    </source>
</evidence>
<dbReference type="PROSITE" id="PS01168">
    <property type="entry name" value="RIBOSOMAL_S27E"/>
    <property type="match status" value="1"/>
</dbReference>
<feature type="binding site" evidence="8">
    <location>
        <position position="42"/>
    </location>
    <ligand>
        <name>Zn(2+)</name>
        <dbReference type="ChEBI" id="CHEBI:29105"/>
    </ligand>
</feature>
<dbReference type="InterPro" id="IPR011332">
    <property type="entry name" value="Ribosomal_zn-bd"/>
</dbReference>
<evidence type="ECO:0000256" key="2">
    <source>
        <dbReference type="ARBA" id="ARBA00011458"/>
    </source>
</evidence>
<dbReference type="STRING" id="1505907.TEU_06490"/>
<dbReference type="Proteomes" id="UP000029980">
    <property type="component" value="Chromosome"/>
</dbReference>
<dbReference type="HAMAP" id="MF_00371">
    <property type="entry name" value="Ribosomal_eS27"/>
    <property type="match status" value="1"/>
</dbReference>
<reference evidence="10 11" key="1">
    <citation type="journal article" date="2015" name="Int. J. Syst. Evol. Microbiol.">
        <title>Thermococcus eurythermalis sp. nov., a conditional piezophilic hyperthermophilic archaeon with a wide temperature range isolated from an oil-immersed chimney in the Guaymas Basin.</title>
        <authorList>
            <person name="Zhao W."/>
            <person name="Zeng X."/>
            <person name="Xiao X."/>
        </authorList>
    </citation>
    <scope>NUCLEOTIDE SEQUENCE [LARGE SCALE GENOMIC DNA]</scope>
    <source>
        <strain evidence="10 11">A501</strain>
    </source>
</reference>
<dbReference type="GO" id="GO:0005840">
    <property type="term" value="C:ribosome"/>
    <property type="evidence" value="ECO:0007669"/>
    <property type="project" value="UniProtKB-KW"/>
</dbReference>
<dbReference type="GO" id="GO:1990904">
    <property type="term" value="C:ribonucleoprotein complex"/>
    <property type="evidence" value="ECO:0007669"/>
    <property type="project" value="UniProtKB-KW"/>
</dbReference>
<dbReference type="PANTHER" id="PTHR11594">
    <property type="entry name" value="40S RIBOSOMAL PROTEIN S27"/>
    <property type="match status" value="1"/>
</dbReference>
<comment type="cofactor">
    <cofactor evidence="8 9">
        <name>Zn(2+)</name>
        <dbReference type="ChEBI" id="CHEBI:29105"/>
    </cofactor>
    <text evidence="8 9">Binds 1 zinc ion per subunit.</text>
</comment>
<gene>
    <name evidence="8 10" type="primary">rps27e</name>
    <name evidence="10" type="ORF">TEU_06490</name>
</gene>
<dbReference type="GO" id="GO:0006412">
    <property type="term" value="P:translation"/>
    <property type="evidence" value="ECO:0007669"/>
    <property type="project" value="UniProtKB-UniRule"/>
</dbReference>
<dbReference type="GeneID" id="25153082"/>
<evidence type="ECO:0000256" key="8">
    <source>
        <dbReference type="HAMAP-Rule" id="MF_00371"/>
    </source>
</evidence>
<dbReference type="FunFam" id="2.20.25.100:FF:000002">
    <property type="entry name" value="30S ribosomal protein S27e"/>
    <property type="match status" value="1"/>
</dbReference>
<comment type="similarity">
    <text evidence="1 8 9">Belongs to the eukaryotic ribosomal protein eS27 family.</text>
</comment>
<keyword evidence="7 8" id="KW-0687">Ribonucleoprotein</keyword>
<dbReference type="KEGG" id="teu:TEU_06490"/>
<comment type="subunit">
    <text evidence="2 8">Part of the 30S ribosomal subunit.</text>
</comment>
<dbReference type="RefSeq" id="WP_050002975.1">
    <property type="nucleotide sequence ID" value="NZ_CP008887.1"/>
</dbReference>
<dbReference type="GO" id="GO:0008270">
    <property type="term" value="F:zinc ion binding"/>
    <property type="evidence" value="ECO:0007669"/>
    <property type="project" value="UniProtKB-UniRule"/>
</dbReference>
<keyword evidence="3 8" id="KW-0479">Metal-binding</keyword>
<evidence type="ECO:0000256" key="7">
    <source>
        <dbReference type="ARBA" id="ARBA00023274"/>
    </source>
</evidence>
<proteinExistence type="inferred from homology"/>
<dbReference type="HOGENOM" id="CLU_199465_0_0_2"/>
<dbReference type="InterPro" id="IPR000592">
    <property type="entry name" value="Ribosomal_eS27"/>
</dbReference>
<evidence type="ECO:0000256" key="1">
    <source>
        <dbReference type="ARBA" id="ARBA00010919"/>
    </source>
</evidence>
<feature type="binding site" evidence="8">
    <location>
        <position position="39"/>
    </location>
    <ligand>
        <name>Zn(2+)</name>
        <dbReference type="ChEBI" id="CHEBI:29105"/>
    </ligand>
</feature>
<organism evidence="10 11">
    <name type="scientific">Thermococcus eurythermalis</name>
    <dbReference type="NCBI Taxonomy" id="1505907"/>
    <lineage>
        <taxon>Archaea</taxon>
        <taxon>Methanobacteriati</taxon>
        <taxon>Methanobacteriota</taxon>
        <taxon>Thermococci</taxon>
        <taxon>Thermococcales</taxon>
        <taxon>Thermococcaceae</taxon>
        <taxon>Thermococcus</taxon>
    </lineage>
</organism>
<accession>A0A097QU72</accession>
<evidence type="ECO:0000256" key="9">
    <source>
        <dbReference type="RuleBase" id="RU000671"/>
    </source>
</evidence>
<dbReference type="Gene3D" id="2.20.25.100">
    <property type="entry name" value="Zn-binding ribosomal proteins"/>
    <property type="match status" value="1"/>
</dbReference>
<evidence type="ECO:0000256" key="6">
    <source>
        <dbReference type="ARBA" id="ARBA00022980"/>
    </source>
</evidence>
<name>A0A097QU72_9EURY</name>
<feature type="binding site" evidence="8">
    <location>
        <position position="23"/>
    </location>
    <ligand>
        <name>Zn(2+)</name>
        <dbReference type="ChEBI" id="CHEBI:29105"/>
    </ligand>
</feature>
<sequence length="65" mass="7077">MALPKNLIPMPRSRFLRVKCIDCGNEQIVFSHPATKVRCLVCGATLVEPTGGKGVIKAKILDVLE</sequence>
<keyword evidence="6 8" id="KW-0689">Ribosomal protein</keyword>
<dbReference type="NCBIfam" id="NF001629">
    <property type="entry name" value="PRK00415.1"/>
    <property type="match status" value="1"/>
</dbReference>
<dbReference type="Pfam" id="PF01667">
    <property type="entry name" value="Ribosomal_S27e"/>
    <property type="match status" value="1"/>
</dbReference>
<dbReference type="OrthoDB" id="5718at2157"/>
<dbReference type="AlphaFoldDB" id="A0A097QU72"/>
<dbReference type="EMBL" id="CP008887">
    <property type="protein sequence ID" value="AIU69999.1"/>
    <property type="molecule type" value="Genomic_DNA"/>
</dbReference>
<keyword evidence="4 8" id="KW-0863">Zinc-finger</keyword>
<keyword evidence="5 8" id="KW-0862">Zinc</keyword>